<name>A0A1R4G4G7_BREDI</name>
<feature type="compositionally biased region" description="Basic and acidic residues" evidence="1">
    <location>
        <begin position="15"/>
        <end position="24"/>
    </location>
</feature>
<dbReference type="Proteomes" id="UP000195766">
    <property type="component" value="Unassembled WGS sequence"/>
</dbReference>
<feature type="region of interest" description="Disordered" evidence="1">
    <location>
        <begin position="1"/>
        <end position="62"/>
    </location>
</feature>
<evidence type="ECO:0000256" key="1">
    <source>
        <dbReference type="SAM" id="MobiDB-lite"/>
    </source>
</evidence>
<reference evidence="2 3" key="1">
    <citation type="submission" date="2017-02" db="EMBL/GenBank/DDBJ databases">
        <authorList>
            <person name="Peterson S.W."/>
        </authorList>
    </citation>
    <scope>NUCLEOTIDE SEQUENCE [LARGE SCALE GENOMIC DNA]</scope>
    <source>
        <strain evidence="2 3">3F5N</strain>
    </source>
</reference>
<protein>
    <recommendedName>
        <fullName evidence="4">DUF4169 domain-containing protein</fullName>
    </recommendedName>
</protein>
<accession>A0A1R4G4G7</accession>
<dbReference type="InterPro" id="IPR025227">
    <property type="entry name" value="DUF4169"/>
</dbReference>
<sequence length="62" mass="7027">MGEIVNLNKARKARDKTAAKRTAEANRLTFGRTRAERDAAKVERERDAMRLDGHKLDDDTDA</sequence>
<evidence type="ECO:0000313" key="3">
    <source>
        <dbReference type="Proteomes" id="UP000195766"/>
    </source>
</evidence>
<evidence type="ECO:0008006" key="4">
    <source>
        <dbReference type="Google" id="ProtNLM"/>
    </source>
</evidence>
<evidence type="ECO:0000313" key="2">
    <source>
        <dbReference type="EMBL" id="SJM63068.1"/>
    </source>
</evidence>
<dbReference type="OrthoDB" id="7173889at2"/>
<dbReference type="EMBL" id="FUIE01000049">
    <property type="protein sequence ID" value="SJM63068.1"/>
    <property type="molecule type" value="Genomic_DNA"/>
</dbReference>
<organism evidence="2 3">
    <name type="scientific">Brevundimonas diminuta 3F5N</name>
    <dbReference type="NCBI Taxonomy" id="1255603"/>
    <lineage>
        <taxon>Bacteria</taxon>
        <taxon>Pseudomonadati</taxon>
        <taxon>Pseudomonadota</taxon>
        <taxon>Alphaproteobacteria</taxon>
        <taxon>Caulobacterales</taxon>
        <taxon>Caulobacteraceae</taxon>
        <taxon>Brevundimonas</taxon>
    </lineage>
</organism>
<dbReference type="AlphaFoldDB" id="A0A1R4G4G7"/>
<feature type="compositionally biased region" description="Basic and acidic residues" evidence="1">
    <location>
        <begin position="33"/>
        <end position="62"/>
    </location>
</feature>
<dbReference type="Pfam" id="PF13770">
    <property type="entry name" value="DUF4169"/>
    <property type="match status" value="1"/>
</dbReference>
<dbReference type="RefSeq" id="WP_087140699.1">
    <property type="nucleotide sequence ID" value="NZ_FUIE01000049.1"/>
</dbReference>
<proteinExistence type="predicted"/>
<gene>
    <name evidence="2" type="ORF">FM111_09300</name>
</gene>